<protein>
    <submittedName>
        <fullName evidence="1">Uncharacterized protein</fullName>
    </submittedName>
</protein>
<evidence type="ECO:0000313" key="2">
    <source>
        <dbReference type="Proteomes" id="UP001066276"/>
    </source>
</evidence>
<evidence type="ECO:0000313" key="1">
    <source>
        <dbReference type="EMBL" id="KAJ1151240.1"/>
    </source>
</evidence>
<name>A0AAV7RIA7_PLEWA</name>
<dbReference type="Proteomes" id="UP001066276">
    <property type="component" value="Chromosome 5"/>
</dbReference>
<proteinExistence type="predicted"/>
<accession>A0AAV7RIA7</accession>
<sequence length="71" mass="8127">MVPRLGYPGDGSAVWWQLRGAGKREALIFGTGNKHYIINYVVDLITTTFWRRVAGSGSQWQGISRFELRVW</sequence>
<gene>
    <name evidence="1" type="ORF">NDU88_004024</name>
</gene>
<dbReference type="AlphaFoldDB" id="A0AAV7RIA7"/>
<comment type="caution">
    <text evidence="1">The sequence shown here is derived from an EMBL/GenBank/DDBJ whole genome shotgun (WGS) entry which is preliminary data.</text>
</comment>
<organism evidence="1 2">
    <name type="scientific">Pleurodeles waltl</name>
    <name type="common">Iberian ribbed newt</name>
    <dbReference type="NCBI Taxonomy" id="8319"/>
    <lineage>
        <taxon>Eukaryota</taxon>
        <taxon>Metazoa</taxon>
        <taxon>Chordata</taxon>
        <taxon>Craniata</taxon>
        <taxon>Vertebrata</taxon>
        <taxon>Euteleostomi</taxon>
        <taxon>Amphibia</taxon>
        <taxon>Batrachia</taxon>
        <taxon>Caudata</taxon>
        <taxon>Salamandroidea</taxon>
        <taxon>Salamandridae</taxon>
        <taxon>Pleurodelinae</taxon>
        <taxon>Pleurodeles</taxon>
    </lineage>
</organism>
<dbReference type="EMBL" id="JANPWB010000009">
    <property type="protein sequence ID" value="KAJ1151240.1"/>
    <property type="molecule type" value="Genomic_DNA"/>
</dbReference>
<reference evidence="1" key="1">
    <citation type="journal article" date="2022" name="bioRxiv">
        <title>Sequencing and chromosome-scale assembly of the giantPleurodeles waltlgenome.</title>
        <authorList>
            <person name="Brown T."/>
            <person name="Elewa A."/>
            <person name="Iarovenko S."/>
            <person name="Subramanian E."/>
            <person name="Araus A.J."/>
            <person name="Petzold A."/>
            <person name="Susuki M."/>
            <person name="Suzuki K.-i.T."/>
            <person name="Hayashi T."/>
            <person name="Toyoda A."/>
            <person name="Oliveira C."/>
            <person name="Osipova E."/>
            <person name="Leigh N.D."/>
            <person name="Simon A."/>
            <person name="Yun M.H."/>
        </authorList>
    </citation>
    <scope>NUCLEOTIDE SEQUENCE</scope>
    <source>
        <strain evidence="1">20211129_DDA</strain>
        <tissue evidence="1">Liver</tissue>
    </source>
</reference>
<keyword evidence="2" id="KW-1185">Reference proteome</keyword>